<dbReference type="Proteomes" id="UP000274822">
    <property type="component" value="Unassembled WGS sequence"/>
</dbReference>
<keyword evidence="3" id="KW-1185">Reference proteome</keyword>
<comment type="caution">
    <text evidence="2">The sequence shown here is derived from an EMBL/GenBank/DDBJ whole genome shotgun (WGS) entry which is preliminary data.</text>
</comment>
<evidence type="ECO:0000313" key="3">
    <source>
        <dbReference type="Proteomes" id="UP000274822"/>
    </source>
</evidence>
<evidence type="ECO:0000256" key="1">
    <source>
        <dbReference type="SAM" id="MobiDB-lite"/>
    </source>
</evidence>
<dbReference type="EMBL" id="RBNJ01000301">
    <property type="protein sequence ID" value="RUS34899.1"/>
    <property type="molecule type" value="Genomic_DNA"/>
</dbReference>
<sequence length="297" mass="32996">CIARLPSFSTQHNLIPPDRKKALGSPSKRHLAPPSQHQGVTLPFGPETRVIAAIDFGTSHSGFASLSKEAENDENRLKIVLEPEAAAMWCCEKSGQNMLKPGDTFIVVDAGGGTVDLRQFKGKPSFPKRIPEKRLAIPKSLVDLMNSRFIGARCARLTYGVKVIRPWKSDNPLGEAARFWNEFRYEAYNGFYTVVTKGQRIGIDDLISNEFFPYKSTQNDVTFSLYTTDRIGDTYMAPSMKLAATLVVHLPTRDGLVDDTKSMQFNMRFGCTEITAEAITPSGVKKNAKIQFLSQNL</sequence>
<organism evidence="2 3">
    <name type="scientific">Jimgerdemannia flammicorona</name>
    <dbReference type="NCBI Taxonomy" id="994334"/>
    <lineage>
        <taxon>Eukaryota</taxon>
        <taxon>Fungi</taxon>
        <taxon>Fungi incertae sedis</taxon>
        <taxon>Mucoromycota</taxon>
        <taxon>Mucoromycotina</taxon>
        <taxon>Endogonomycetes</taxon>
        <taxon>Endogonales</taxon>
        <taxon>Endogonaceae</taxon>
        <taxon>Jimgerdemannia</taxon>
    </lineage>
</organism>
<name>A0A433QYP3_9FUNG</name>
<evidence type="ECO:0000313" key="2">
    <source>
        <dbReference type="EMBL" id="RUS34899.1"/>
    </source>
</evidence>
<dbReference type="PANTHER" id="PTHR14187:SF5">
    <property type="entry name" value="HEAT SHOCK 70 KDA PROTEIN 12A"/>
    <property type="match status" value="1"/>
</dbReference>
<feature type="region of interest" description="Disordered" evidence="1">
    <location>
        <begin position="1"/>
        <end position="42"/>
    </location>
</feature>
<reference evidence="2 3" key="1">
    <citation type="journal article" date="2018" name="New Phytol.">
        <title>Phylogenomics of Endogonaceae and evolution of mycorrhizas within Mucoromycota.</title>
        <authorList>
            <person name="Chang Y."/>
            <person name="Desiro A."/>
            <person name="Na H."/>
            <person name="Sandor L."/>
            <person name="Lipzen A."/>
            <person name="Clum A."/>
            <person name="Barry K."/>
            <person name="Grigoriev I.V."/>
            <person name="Martin F.M."/>
            <person name="Stajich J.E."/>
            <person name="Smith M.E."/>
            <person name="Bonito G."/>
            <person name="Spatafora J.W."/>
        </authorList>
    </citation>
    <scope>NUCLEOTIDE SEQUENCE [LARGE SCALE GENOMIC DNA]</scope>
    <source>
        <strain evidence="2 3">AD002</strain>
    </source>
</reference>
<feature type="non-terminal residue" evidence="2">
    <location>
        <position position="1"/>
    </location>
</feature>
<proteinExistence type="predicted"/>
<gene>
    <name evidence="2" type="ORF">BC938DRAFT_477928</name>
</gene>
<accession>A0A433QYP3</accession>
<protein>
    <submittedName>
        <fullName evidence="2">Uncharacterized protein</fullName>
    </submittedName>
</protein>
<dbReference type="PANTHER" id="PTHR14187">
    <property type="entry name" value="ALPHA KINASE/ELONGATION FACTOR 2 KINASE"/>
    <property type="match status" value="1"/>
</dbReference>
<dbReference type="AlphaFoldDB" id="A0A433QYP3"/>